<organism evidence="2">
    <name type="scientific">Panicum hallii</name>
    <dbReference type="NCBI Taxonomy" id="206008"/>
    <lineage>
        <taxon>Eukaryota</taxon>
        <taxon>Viridiplantae</taxon>
        <taxon>Streptophyta</taxon>
        <taxon>Embryophyta</taxon>
        <taxon>Tracheophyta</taxon>
        <taxon>Spermatophyta</taxon>
        <taxon>Magnoliopsida</taxon>
        <taxon>Liliopsida</taxon>
        <taxon>Poales</taxon>
        <taxon>Poaceae</taxon>
        <taxon>PACMAD clade</taxon>
        <taxon>Panicoideae</taxon>
        <taxon>Panicodae</taxon>
        <taxon>Paniceae</taxon>
        <taxon>Panicinae</taxon>
        <taxon>Panicum</taxon>
        <taxon>Panicum sect. Panicum</taxon>
    </lineage>
</organism>
<evidence type="ECO:0000313" key="2">
    <source>
        <dbReference type="EMBL" id="PVH37335.1"/>
    </source>
</evidence>
<reference evidence="2" key="1">
    <citation type="submission" date="2018-04" db="EMBL/GenBank/DDBJ databases">
        <title>WGS assembly of Panicum hallii.</title>
        <authorList>
            <person name="Lovell J."/>
            <person name="Jenkins J."/>
            <person name="Lowry D."/>
            <person name="Mamidi S."/>
            <person name="Sreedasyam A."/>
            <person name="Weng X."/>
            <person name="Barry K."/>
            <person name="Bonette J."/>
            <person name="Campitelli B."/>
            <person name="Daum C."/>
            <person name="Gordon S."/>
            <person name="Gould B."/>
            <person name="Lipzen A."/>
            <person name="Macqueen A."/>
            <person name="Palacio-Mejia J."/>
            <person name="Plott C."/>
            <person name="Shakirov E."/>
            <person name="Shu S."/>
            <person name="Yoshinaga Y."/>
            <person name="Zane M."/>
            <person name="Rokhsar D."/>
            <person name="Grimwood J."/>
            <person name="Schmutz J."/>
            <person name="Juenger T."/>
        </authorList>
    </citation>
    <scope>NUCLEOTIDE SEQUENCE [LARGE SCALE GENOMIC DNA]</scope>
    <source>
        <strain evidence="2">FIL2</strain>
    </source>
</reference>
<sequence length="122" mass="13433">METTIERPIEPVAQKIRPSNTLPGRTYYSNFGPNNNRSSSWSGPSPAFVCKGQAGSARASHRSSVNRQPLAVRTMAPPRPRRARVGRLPTPAEQDRLRVFLLSSGTVSPSFSCCRISFLANY</sequence>
<feature type="compositionally biased region" description="Polar residues" evidence="1">
    <location>
        <begin position="17"/>
        <end position="43"/>
    </location>
</feature>
<evidence type="ECO:0000256" key="1">
    <source>
        <dbReference type="SAM" id="MobiDB-lite"/>
    </source>
</evidence>
<protein>
    <submittedName>
        <fullName evidence="2">Uncharacterized protein</fullName>
    </submittedName>
</protein>
<proteinExistence type="predicted"/>
<feature type="region of interest" description="Disordered" evidence="1">
    <location>
        <begin position="1"/>
        <end position="44"/>
    </location>
</feature>
<dbReference type="EMBL" id="CM008051">
    <property type="protein sequence ID" value="PVH37335.1"/>
    <property type="molecule type" value="Genomic_DNA"/>
</dbReference>
<name>A0A2T8II43_9POAL</name>
<dbReference type="AlphaFoldDB" id="A0A2T8II43"/>
<dbReference type="Proteomes" id="UP000243499">
    <property type="component" value="Chromosome 6"/>
</dbReference>
<gene>
    <name evidence="2" type="ORF">PAHAL_6G290400</name>
</gene>
<dbReference type="Gramene" id="PVH37335">
    <property type="protein sequence ID" value="PVH37335"/>
    <property type="gene ID" value="PAHAL_6G290400"/>
</dbReference>
<accession>A0A2T8II43</accession>